<sequence length="429" mass="47255">MLEKLKRLAQKALLDRSLAPLLRSCRQLVSERGQANVYALALEVIERYKTLPAAQREAFFAALATGFSPHPDQVLAAATRYAESPAAGNLATLTQAVEPLRQELLRRVNRAPGGTLMLLSMRNDLLGLLRNSPELAAVDADFLHLLSSWFNPGFLRLERVDWQSSAALLEKIIHHEAVHEISGWADLRRRLQPDRRCYAFFHPQLPDEPLIFVEVALVQDMAEAIAPLIESQPDAAAAASARTAVFYSISNCQPGLRGVSLGNFLIKKVAAQLSTELPQLKTFCTLSPVPGFARWLAQATTEGGDAAWSAALQRVNAWRQAHPTPAAPDLASMPKSLQEDLASLCARYLVSASHEALGDPVARFHLDNGARLERVNFAADLSRKGIKQSLGLMVNYLYDIDSVEVRHQQFMDNKVSHSSAVRRLLKPAP</sequence>
<dbReference type="Pfam" id="PF17408">
    <property type="entry name" value="MCD_N"/>
    <property type="match status" value="1"/>
</dbReference>
<name>A0A9X4NRH8_9BURK</name>
<dbReference type="RefSeq" id="WP_068166362.1">
    <property type="nucleotide sequence ID" value="NZ_AOGK01000012.1"/>
</dbReference>
<evidence type="ECO:0000313" key="3">
    <source>
        <dbReference type="EMBL" id="MDG5976420.1"/>
    </source>
</evidence>
<reference evidence="3" key="1">
    <citation type="submission" date="2013-01" db="EMBL/GenBank/DDBJ databases">
        <title>Genome draft of Hydrogenophaga taeniospiralis 2K1.</title>
        <authorList>
            <person name="Gomila M."/>
            <person name="Lalucat J."/>
        </authorList>
    </citation>
    <scope>NUCLEOTIDE SEQUENCE</scope>
    <source>
        <strain evidence="3">CCUG 15921</strain>
    </source>
</reference>
<feature type="domain" description="Malonyl-CoA decarboxylase N-terminal" evidence="2">
    <location>
        <begin position="67"/>
        <end position="150"/>
    </location>
</feature>
<protein>
    <submittedName>
        <fullName evidence="3">Malonyl-CoA decarboxylase</fullName>
    </submittedName>
</protein>
<dbReference type="AlphaFoldDB" id="A0A9X4NRH8"/>
<dbReference type="Gene3D" id="3.40.630.150">
    <property type="entry name" value="Malonyl-CoA decarboxylase, catalytic domain"/>
    <property type="match status" value="1"/>
</dbReference>
<accession>A0A9X4NRH8</accession>
<dbReference type="InterPro" id="IPR007956">
    <property type="entry name" value="Malonyl_CoA_deC_C"/>
</dbReference>
<dbReference type="EMBL" id="AOGK01000012">
    <property type="protein sequence ID" value="MDG5976420.1"/>
    <property type="molecule type" value="Genomic_DNA"/>
</dbReference>
<dbReference type="InterPro" id="IPR038917">
    <property type="entry name" value="Malonyl_CoA_deC"/>
</dbReference>
<keyword evidence="4" id="KW-1185">Reference proteome</keyword>
<evidence type="ECO:0000313" key="4">
    <source>
        <dbReference type="Proteomes" id="UP001152876"/>
    </source>
</evidence>
<dbReference type="PANTHER" id="PTHR28641">
    <property type="match status" value="1"/>
</dbReference>
<dbReference type="Pfam" id="PF05292">
    <property type="entry name" value="MCD"/>
    <property type="match status" value="1"/>
</dbReference>
<comment type="caution">
    <text evidence="3">The sequence shown here is derived from an EMBL/GenBank/DDBJ whole genome shotgun (WGS) entry which is preliminary data.</text>
</comment>
<dbReference type="Gene3D" id="1.20.140.90">
    <property type="entry name" value="Malonyl-CoA decarboxylase, oligemerization domain"/>
    <property type="match status" value="1"/>
</dbReference>
<dbReference type="GO" id="GO:0050080">
    <property type="term" value="F:malonyl-CoA decarboxylase activity"/>
    <property type="evidence" value="ECO:0007669"/>
    <property type="project" value="InterPro"/>
</dbReference>
<dbReference type="InterPro" id="IPR042303">
    <property type="entry name" value="Malonyl_CoA_deC_C_sf"/>
</dbReference>
<proteinExistence type="predicted"/>
<dbReference type="OrthoDB" id="5292736at2"/>
<dbReference type="InterPro" id="IPR035372">
    <property type="entry name" value="MCD_N"/>
</dbReference>
<dbReference type="InterPro" id="IPR038351">
    <property type="entry name" value="MCD_N_sf"/>
</dbReference>
<feature type="domain" description="Malonyl-CoA decarboxylase C-terminal" evidence="1">
    <location>
        <begin position="153"/>
        <end position="399"/>
    </location>
</feature>
<dbReference type="Proteomes" id="UP001152876">
    <property type="component" value="Unassembled WGS sequence"/>
</dbReference>
<evidence type="ECO:0000259" key="2">
    <source>
        <dbReference type="Pfam" id="PF17408"/>
    </source>
</evidence>
<organism evidence="3 4">
    <name type="scientific">Hydrogenophaga taeniospiralis CCUG 15921</name>
    <dbReference type="NCBI Taxonomy" id="1281780"/>
    <lineage>
        <taxon>Bacteria</taxon>
        <taxon>Pseudomonadati</taxon>
        <taxon>Pseudomonadota</taxon>
        <taxon>Betaproteobacteria</taxon>
        <taxon>Burkholderiales</taxon>
        <taxon>Comamonadaceae</taxon>
        <taxon>Hydrogenophaga</taxon>
    </lineage>
</organism>
<evidence type="ECO:0000259" key="1">
    <source>
        <dbReference type="Pfam" id="PF05292"/>
    </source>
</evidence>
<dbReference type="GO" id="GO:0006633">
    <property type="term" value="P:fatty acid biosynthetic process"/>
    <property type="evidence" value="ECO:0007669"/>
    <property type="project" value="InterPro"/>
</dbReference>
<dbReference type="PANTHER" id="PTHR28641:SF1">
    <property type="entry name" value="MALONYL-COA DECARBOXYLASE, MITOCHONDRIAL"/>
    <property type="match status" value="1"/>
</dbReference>
<gene>
    <name evidence="3" type="ORF">H010_14231</name>
</gene>